<evidence type="ECO:0000259" key="8">
    <source>
        <dbReference type="Pfam" id="PF04234"/>
    </source>
</evidence>
<feature type="signal peptide" evidence="7">
    <location>
        <begin position="1"/>
        <end position="20"/>
    </location>
</feature>
<dbReference type="InterPro" id="IPR007348">
    <property type="entry name" value="CopC_dom"/>
</dbReference>
<protein>
    <submittedName>
        <fullName evidence="9">Copper resistance protein CopC</fullName>
    </submittedName>
</protein>
<dbReference type="Proteomes" id="UP001595625">
    <property type="component" value="Unassembled WGS sequence"/>
</dbReference>
<evidence type="ECO:0000256" key="3">
    <source>
        <dbReference type="ARBA" id="ARBA00022729"/>
    </source>
</evidence>
<keyword evidence="4" id="KW-0186">Copper</keyword>
<feature type="domain" description="CopC" evidence="8">
    <location>
        <begin position="21"/>
        <end position="112"/>
    </location>
</feature>
<dbReference type="PANTHER" id="PTHR34820:SF4">
    <property type="entry name" value="INNER MEMBRANE PROTEIN YEBZ"/>
    <property type="match status" value="1"/>
</dbReference>
<evidence type="ECO:0000256" key="5">
    <source>
        <dbReference type="SAM" id="MobiDB-lite"/>
    </source>
</evidence>
<keyword evidence="6" id="KW-1133">Transmembrane helix</keyword>
<evidence type="ECO:0000256" key="4">
    <source>
        <dbReference type="ARBA" id="ARBA00023008"/>
    </source>
</evidence>
<keyword evidence="6" id="KW-0472">Membrane</keyword>
<feature type="transmembrane region" description="Helical" evidence="6">
    <location>
        <begin position="172"/>
        <end position="192"/>
    </location>
</feature>
<dbReference type="SUPFAM" id="SSF81296">
    <property type="entry name" value="E set domains"/>
    <property type="match status" value="1"/>
</dbReference>
<organism evidence="9 10">
    <name type="scientific">Planomicrobium okeanokoites</name>
    <name type="common">Planococcus okeanokoites</name>
    <name type="synonym">Flavobacterium okeanokoites</name>
    <dbReference type="NCBI Taxonomy" id="244"/>
    <lineage>
        <taxon>Bacteria</taxon>
        <taxon>Bacillati</taxon>
        <taxon>Bacillota</taxon>
        <taxon>Bacilli</taxon>
        <taxon>Bacillales</taxon>
        <taxon>Caryophanaceae</taxon>
        <taxon>Planomicrobium</taxon>
    </lineage>
</organism>
<accession>A0ABV7KS52</accession>
<keyword evidence="3 7" id="KW-0732">Signal</keyword>
<dbReference type="Gene3D" id="2.60.40.1220">
    <property type="match status" value="1"/>
</dbReference>
<evidence type="ECO:0000256" key="7">
    <source>
        <dbReference type="SAM" id="SignalP"/>
    </source>
</evidence>
<evidence type="ECO:0000256" key="2">
    <source>
        <dbReference type="ARBA" id="ARBA00022723"/>
    </source>
</evidence>
<dbReference type="PANTHER" id="PTHR34820">
    <property type="entry name" value="INNER MEMBRANE PROTEIN YEBZ"/>
    <property type="match status" value="1"/>
</dbReference>
<evidence type="ECO:0000256" key="6">
    <source>
        <dbReference type="SAM" id="Phobius"/>
    </source>
</evidence>
<comment type="subcellular location">
    <subcellularLocation>
        <location evidence="1">Cell envelope</location>
    </subcellularLocation>
</comment>
<feature type="chain" id="PRO_5046909670" evidence="7">
    <location>
        <begin position="21"/>
        <end position="195"/>
    </location>
</feature>
<dbReference type="InterPro" id="IPR032694">
    <property type="entry name" value="CopC/D"/>
</dbReference>
<feature type="compositionally biased region" description="Acidic residues" evidence="5">
    <location>
        <begin position="120"/>
        <end position="141"/>
    </location>
</feature>
<comment type="caution">
    <text evidence="9">The sequence shown here is derived from an EMBL/GenBank/DDBJ whole genome shotgun (WGS) entry which is preliminary data.</text>
</comment>
<dbReference type="RefSeq" id="WP_117312846.1">
    <property type="nucleotide sequence ID" value="NZ_JBHRUJ010000017.1"/>
</dbReference>
<dbReference type="Pfam" id="PF04234">
    <property type="entry name" value="CopC"/>
    <property type="match status" value="1"/>
</dbReference>
<evidence type="ECO:0000313" key="9">
    <source>
        <dbReference type="EMBL" id="MFC3212337.1"/>
    </source>
</evidence>
<evidence type="ECO:0000256" key="1">
    <source>
        <dbReference type="ARBA" id="ARBA00004196"/>
    </source>
</evidence>
<keyword evidence="6" id="KW-0812">Transmembrane</keyword>
<dbReference type="EMBL" id="JBHRUJ010000017">
    <property type="protein sequence ID" value="MFC3212337.1"/>
    <property type="molecule type" value="Genomic_DNA"/>
</dbReference>
<dbReference type="InterPro" id="IPR014755">
    <property type="entry name" value="Cu-Rt/internalin_Ig-like"/>
</dbReference>
<feature type="compositionally biased region" description="Acidic residues" evidence="5">
    <location>
        <begin position="149"/>
        <end position="159"/>
    </location>
</feature>
<evidence type="ECO:0000313" key="10">
    <source>
        <dbReference type="Proteomes" id="UP001595625"/>
    </source>
</evidence>
<keyword evidence="2" id="KW-0479">Metal-binding</keyword>
<sequence>MKKFIAIAFLLLFLPVTAHAHSGLSSSTPAEGATLEGSPEEIQFLFESPIQQGDMIIKDEAGNTIEVADISFSEMELTGQLADELPNGAYTVDWSVISQDSHEITGTLTFNIAAEETEVAAEEETTTEEAAEEPASEEATEATETTDVASEEQSAEEDSASAVEPAKAETPWVTILIIAILAIAAAAFFVMARRK</sequence>
<keyword evidence="10" id="KW-1185">Reference proteome</keyword>
<reference evidence="10" key="1">
    <citation type="journal article" date="2019" name="Int. J. Syst. Evol. Microbiol.">
        <title>The Global Catalogue of Microorganisms (GCM) 10K type strain sequencing project: providing services to taxonomists for standard genome sequencing and annotation.</title>
        <authorList>
            <consortium name="The Broad Institute Genomics Platform"/>
            <consortium name="The Broad Institute Genome Sequencing Center for Infectious Disease"/>
            <person name="Wu L."/>
            <person name="Ma J."/>
        </authorList>
    </citation>
    <scope>NUCLEOTIDE SEQUENCE [LARGE SCALE GENOMIC DNA]</scope>
    <source>
        <strain evidence="10">CCM 320</strain>
    </source>
</reference>
<proteinExistence type="predicted"/>
<name>A0ABV7KS52_PLAOK</name>
<feature type="region of interest" description="Disordered" evidence="5">
    <location>
        <begin position="120"/>
        <end position="166"/>
    </location>
</feature>
<gene>
    <name evidence="9" type="ORF">ACFOEJ_14710</name>
</gene>
<dbReference type="InterPro" id="IPR014756">
    <property type="entry name" value="Ig_E-set"/>
</dbReference>